<dbReference type="InterPro" id="IPR019734">
    <property type="entry name" value="TPR_rpt"/>
</dbReference>
<gene>
    <name evidence="4" type="ORF">HJG59_018010</name>
</gene>
<dbReference type="InParanoid" id="A0A7J8J8E5"/>
<organism evidence="4 5">
    <name type="scientific">Molossus molossus</name>
    <name type="common">Pallas' mastiff bat</name>
    <name type="synonym">Vespertilio molossus</name>
    <dbReference type="NCBI Taxonomy" id="27622"/>
    <lineage>
        <taxon>Eukaryota</taxon>
        <taxon>Metazoa</taxon>
        <taxon>Chordata</taxon>
        <taxon>Craniata</taxon>
        <taxon>Vertebrata</taxon>
        <taxon>Euteleostomi</taxon>
        <taxon>Mammalia</taxon>
        <taxon>Eutheria</taxon>
        <taxon>Laurasiatheria</taxon>
        <taxon>Chiroptera</taxon>
        <taxon>Yangochiroptera</taxon>
        <taxon>Molossidae</taxon>
        <taxon>Molossus</taxon>
    </lineage>
</organism>
<name>A0A7J8J8E5_MOLMO</name>
<dbReference type="EMBL" id="JACASF010000002">
    <property type="protein sequence ID" value="KAF6493113.1"/>
    <property type="molecule type" value="Genomic_DNA"/>
</dbReference>
<evidence type="ECO:0000313" key="4">
    <source>
        <dbReference type="EMBL" id="KAF6493113.1"/>
    </source>
</evidence>
<feature type="repeat" description="TPR" evidence="3">
    <location>
        <begin position="442"/>
        <end position="475"/>
    </location>
</feature>
<protein>
    <recommendedName>
        <fullName evidence="2">Protein ZIP4 homolog</fullName>
    </recommendedName>
</protein>
<evidence type="ECO:0000313" key="5">
    <source>
        <dbReference type="Proteomes" id="UP000550707"/>
    </source>
</evidence>
<dbReference type="PROSITE" id="PS50005">
    <property type="entry name" value="TPR"/>
    <property type="match status" value="1"/>
</dbReference>
<dbReference type="GO" id="GO:0007130">
    <property type="term" value="P:synaptonemal complex assembly"/>
    <property type="evidence" value="ECO:0007669"/>
    <property type="project" value="TreeGrafter"/>
</dbReference>
<dbReference type="GO" id="GO:0007060">
    <property type="term" value="P:male meiosis chromosome segregation"/>
    <property type="evidence" value="ECO:0007669"/>
    <property type="project" value="TreeGrafter"/>
</dbReference>
<dbReference type="PANTHER" id="PTHR47083">
    <property type="entry name" value="TESTIS-EXPRESSED PROTEIN 11"/>
    <property type="match status" value="1"/>
</dbReference>
<dbReference type="InterPro" id="IPR013940">
    <property type="entry name" value="Spo22/ZIP4/TEX11"/>
</dbReference>
<keyword evidence="1" id="KW-0469">Meiosis</keyword>
<keyword evidence="3" id="KW-0802">TPR repeat</keyword>
<dbReference type="FunFam" id="1.25.40.10:FF:000739">
    <property type="entry name" value="Testis expressed 11"/>
    <property type="match status" value="1"/>
</dbReference>
<dbReference type="GO" id="GO:0007131">
    <property type="term" value="P:reciprocal meiotic recombination"/>
    <property type="evidence" value="ECO:0007669"/>
    <property type="project" value="TreeGrafter"/>
</dbReference>
<proteinExistence type="predicted"/>
<evidence type="ECO:0000256" key="1">
    <source>
        <dbReference type="ARBA" id="ARBA00023254"/>
    </source>
</evidence>
<dbReference type="AlphaFoldDB" id="A0A7J8J8E5"/>
<keyword evidence="5" id="KW-1185">Reference proteome</keyword>
<dbReference type="InterPro" id="IPR011990">
    <property type="entry name" value="TPR-like_helical_dom_sf"/>
</dbReference>
<dbReference type="FunCoup" id="A0A7J8J8E5">
    <property type="interactions" value="7"/>
</dbReference>
<dbReference type="Gene3D" id="1.25.40.10">
    <property type="entry name" value="Tetratricopeptide repeat domain"/>
    <property type="match status" value="1"/>
</dbReference>
<reference evidence="4 5" key="1">
    <citation type="journal article" date="2020" name="Nature">
        <title>Six reference-quality genomes reveal evolution of bat adaptations.</title>
        <authorList>
            <person name="Jebb D."/>
            <person name="Huang Z."/>
            <person name="Pippel M."/>
            <person name="Hughes G.M."/>
            <person name="Lavrichenko K."/>
            <person name="Devanna P."/>
            <person name="Winkler S."/>
            <person name="Jermiin L.S."/>
            <person name="Skirmuntt E.C."/>
            <person name="Katzourakis A."/>
            <person name="Burkitt-Gray L."/>
            <person name="Ray D.A."/>
            <person name="Sullivan K.A.M."/>
            <person name="Roscito J.G."/>
            <person name="Kirilenko B.M."/>
            <person name="Davalos L.M."/>
            <person name="Corthals A.P."/>
            <person name="Power M.L."/>
            <person name="Jones G."/>
            <person name="Ransome R.D."/>
            <person name="Dechmann D.K.N."/>
            <person name="Locatelli A.G."/>
            <person name="Puechmaille S.J."/>
            <person name="Fedrigo O."/>
            <person name="Jarvis E.D."/>
            <person name="Hiller M."/>
            <person name="Vernes S.C."/>
            <person name="Myers E.W."/>
            <person name="Teeling E.C."/>
        </authorList>
    </citation>
    <scope>NUCLEOTIDE SEQUENCE [LARGE SCALE GENOMIC DNA]</scope>
    <source>
        <strain evidence="4">MMolMol1</strain>
        <tissue evidence="4">Muscle</tissue>
    </source>
</reference>
<sequence length="918" mass="105539">MDDDDFRFMDFKEIIKNLIVKDISPGMPEAIDRLFMDIANINRESMADIQDTQIEEMAVNLWNWAVTRNVGLLISKEQKAKLRHVACKLLCMCDDTAATEEVIHRRILMTMKTGKGWVDVGNAVMADEFFQAALTGLEQLYAKIMERSCSETQLTMQKLAVERNLFKVYSYQAESAIAQDDFQRASTCAMRCKDMLARLPKMAEYLHILCYNFGVENHMLNKYEESCYWLSQSYDIGKTNKNSVDPEMLAKVLRLLATVYMHWDDREYHDKALSAVNLANKEHLNPAGIFLKIKILLKGETSNEELLEVLMEILHLNMSLDFCLSITKLLMDNERELVGFHFLKIISDHFKSPENMGRALVVHIDILLQRKEELFAQEKIEEVIRGQQTGRPLATELVGYLHNILWKKASKSFEAHNYTDALCWYYYSLRLYESGKMDMEFSKLKRNMASCYLHLNQLDKAKEAVAEAEQLDPGNTFTQFYLFKIAVLEGNSDKALQTIAILENLLTTETAEGNDPIRDTISPATLFGLAAQFALENGQQLAGEKALEYLAKYSEDTEQIITALKCLFRLLVPKVSEMPESENKKKETDRLLVCLNRVHLKFSQTLFGKDSTSASWINEAHWFRKIAWNLAVQSHREPVTMREFFILSYKMSQFCPSDQAILIAQKTCLLMAASVDLQQGKKAATPSEQMKFLNRALEQIHKCRDIWNVLKETGDFSNDPCEILLILYEFEVKAKKNDPLLDNFLDSMWHLIHFESKALETIATLAMEMPAYYPSIALKALKGALLLHKRKESFDVMKYSHCLHNLINLLVPGGVPSAELCPLEEVCGYFEDGLNLICHTEGYPEVEILWLMMMSWNIGIYMYGRKKYVATEKWCGLSVRFLDHLGSLRSIYETQVNVLYSELVDTLNKNKSSVFREE</sequence>
<comment type="caution">
    <text evidence="4">The sequence shown here is derived from an EMBL/GenBank/DDBJ whole genome shotgun (WGS) entry which is preliminary data.</text>
</comment>
<dbReference type="Pfam" id="PF08631">
    <property type="entry name" value="SPO22"/>
    <property type="match status" value="1"/>
</dbReference>
<dbReference type="PANTHER" id="PTHR47083:SF1">
    <property type="entry name" value="TESTIS-EXPRESSED PROTEIN 11"/>
    <property type="match status" value="1"/>
</dbReference>
<evidence type="ECO:0000256" key="2">
    <source>
        <dbReference type="ARBA" id="ARBA00031845"/>
    </source>
</evidence>
<dbReference type="SUPFAM" id="SSF48452">
    <property type="entry name" value="TPR-like"/>
    <property type="match status" value="2"/>
</dbReference>
<dbReference type="GO" id="GO:0000801">
    <property type="term" value="C:central element"/>
    <property type="evidence" value="ECO:0007669"/>
    <property type="project" value="TreeGrafter"/>
</dbReference>
<dbReference type="Proteomes" id="UP000550707">
    <property type="component" value="Unassembled WGS sequence"/>
</dbReference>
<dbReference type="InterPro" id="IPR042861">
    <property type="entry name" value="TEX11"/>
</dbReference>
<accession>A0A7J8J8E5</accession>
<evidence type="ECO:0000256" key="3">
    <source>
        <dbReference type="PROSITE-ProRule" id="PRU00339"/>
    </source>
</evidence>